<evidence type="ECO:0000256" key="1">
    <source>
        <dbReference type="SAM" id="MobiDB-lite"/>
    </source>
</evidence>
<proteinExistence type="predicted"/>
<reference evidence="2 3" key="1">
    <citation type="submission" date="2012-11" db="EMBL/GenBank/DDBJ databases">
        <title>Whole genome sequence of Acidocella aminolytica 101 = DSM 11237.</title>
        <authorList>
            <person name="Azuma Y."/>
            <person name="Higashiura N."/>
            <person name="Hirakawa H."/>
            <person name="Matsushita K."/>
        </authorList>
    </citation>
    <scope>NUCLEOTIDE SEQUENCE [LARGE SCALE GENOMIC DNA]</scope>
    <source>
        <strain evidence="3">101 / DSM 11237</strain>
    </source>
</reference>
<dbReference type="Proteomes" id="UP000032668">
    <property type="component" value="Unassembled WGS sequence"/>
</dbReference>
<organism evidence="2 3">
    <name type="scientific">Acidocella aminolytica 101 = DSM 11237</name>
    <dbReference type="NCBI Taxonomy" id="1120923"/>
    <lineage>
        <taxon>Bacteria</taxon>
        <taxon>Pseudomonadati</taxon>
        <taxon>Pseudomonadota</taxon>
        <taxon>Alphaproteobacteria</taxon>
        <taxon>Acetobacterales</taxon>
        <taxon>Acidocellaceae</taxon>
        <taxon>Acidocella</taxon>
    </lineage>
</organism>
<evidence type="ECO:0000313" key="3">
    <source>
        <dbReference type="Proteomes" id="UP000032668"/>
    </source>
</evidence>
<dbReference type="AlphaFoldDB" id="A0A0D6PKA2"/>
<feature type="region of interest" description="Disordered" evidence="1">
    <location>
        <begin position="72"/>
        <end position="98"/>
    </location>
</feature>
<dbReference type="NCBIfam" id="NF033547">
    <property type="entry name" value="transpos_IS1595"/>
    <property type="match status" value="1"/>
</dbReference>
<evidence type="ECO:0000313" key="2">
    <source>
        <dbReference type="EMBL" id="GAN81608.1"/>
    </source>
</evidence>
<sequence length="148" mass="15874">MHRTHLPLLTWAHAIYLIVSSSKGISAVKLCEMLGISYPSAWHLEHRVRAMMAEANPILSGAVEIDEMYASAPPRKRVKSSRDQDDDDARPANRKGRGTLRPLVLVAAKRSGDVVAKVIPTHGKGAVATALVGAIDDTATVMTDAVLA</sequence>
<comment type="caution">
    <text evidence="2">The sequence shown here is derived from an EMBL/GenBank/DDBJ whole genome shotgun (WGS) entry which is preliminary data.</text>
</comment>
<protein>
    <submittedName>
        <fullName evidence="2">Transposase</fullName>
    </submittedName>
</protein>
<gene>
    <name evidence="2" type="ORF">Aam_106_016</name>
</gene>
<dbReference type="EMBL" id="BANC01000104">
    <property type="protein sequence ID" value="GAN81608.1"/>
    <property type="molecule type" value="Genomic_DNA"/>
</dbReference>
<keyword evidence="3" id="KW-1185">Reference proteome</keyword>
<name>A0A0D6PKA2_9PROT</name>
<accession>A0A0D6PKA2</accession>